<accession>F0WTB9</accession>
<dbReference type="AlphaFoldDB" id="F0WTB9"/>
<evidence type="ECO:0000313" key="1">
    <source>
        <dbReference type="EMBL" id="CCA24609.1"/>
    </source>
</evidence>
<organism evidence="1">
    <name type="scientific">Albugo laibachii Nc14</name>
    <dbReference type="NCBI Taxonomy" id="890382"/>
    <lineage>
        <taxon>Eukaryota</taxon>
        <taxon>Sar</taxon>
        <taxon>Stramenopiles</taxon>
        <taxon>Oomycota</taxon>
        <taxon>Peronosporomycetes</taxon>
        <taxon>Albuginales</taxon>
        <taxon>Albuginaceae</taxon>
        <taxon>Albugo</taxon>
    </lineage>
</organism>
<dbReference type="EMBL" id="FR824294">
    <property type="protein sequence ID" value="CCA24609.1"/>
    <property type="molecule type" value="Genomic_DNA"/>
</dbReference>
<reference evidence="1" key="2">
    <citation type="submission" date="2011-02" db="EMBL/GenBank/DDBJ databases">
        <authorList>
            <person name="MacLean D."/>
        </authorList>
    </citation>
    <scope>NUCLEOTIDE SEQUENCE</scope>
</reference>
<reference evidence="1" key="1">
    <citation type="journal article" date="2011" name="PLoS Biol.">
        <title>Gene gain and loss during evolution of obligate parasitism in the white rust pathogen of Arabidopsis thaliana.</title>
        <authorList>
            <person name="Kemen E."/>
            <person name="Gardiner A."/>
            <person name="Schultz-Larsen T."/>
            <person name="Kemen A.C."/>
            <person name="Balmuth A.L."/>
            <person name="Robert-Seilaniantz A."/>
            <person name="Bailey K."/>
            <person name="Holub E."/>
            <person name="Studholme D.J."/>
            <person name="Maclean D."/>
            <person name="Jones J.D."/>
        </authorList>
    </citation>
    <scope>NUCLEOTIDE SEQUENCE</scope>
</reference>
<sequence>MHYSTHSMLYSSHTLFAHFQFRSGQLIATAEQICWHEVSSRRPFLAPFSIAKDDSRCPIEIDVKCTWSENSPLKGYIVFESHSSAKHGVRYVCYPDLTFLRASGETKSFNVASVLADLNCPTFQFDMWRYQHENAKKSNLVKPGKKPSAVEHQHCNDGKRFYPAKYDRKRPERFYPAKYDQNNDETPLANEHQRYKRKIFSPSNYEHINVMRRIRDKYDQNNDERGISVEHEQCNDERQSAVEYKQYYLKTGWAINYEKVKIDHVPSLSYGAEDNSVRHFKQGDAGNSLFI</sequence>
<dbReference type="HOGENOM" id="CLU_957839_0_0_1"/>
<gene>
    <name evidence="1" type="primary">AlNc14C249G9599</name>
    <name evidence="1" type="ORF">ALNC14_107530</name>
</gene>
<proteinExistence type="predicted"/>
<name>F0WTB9_9STRA</name>
<protein>
    <submittedName>
        <fullName evidence="1">AlNc14C249G9599 protein</fullName>
    </submittedName>
</protein>